<evidence type="ECO:0000313" key="2">
    <source>
        <dbReference type="Proteomes" id="UP000308092"/>
    </source>
</evidence>
<sequence length="693" mass="76365">MNPSSTKPKITVGVDIGSTKIGAAFLITDSDSNRPLRRTLLFSGADQLRKVSDELPAIAARSEHGWEFGERANVIDNSVVFRDVKRSITRMSPDSVATLQAGFDQIYQRWGVYENTTDLYRELFRYILDTVERTVLEDEECEKRLGGWTFADIEKECLVTYPVQHSNSLRLSFVGGAHGAGFGMVGTLTEPFAAGHSVVNSRKITERPATLVVLDCGGLSCDAAALHITQDDSAGSERIVQICPPTGILQGGQSINDNAVKWLKSQQAILNLPYNPDWDSVSQDFELLKKTFARGDESLVLKVVGCRVPIPIPPTVMLGFFNPLIKAVVDLALEQYSRAIEAGYMPGYLVLCGGPCWNTFFTKQIFDNFATRLEEDHHQEAVPLAITETTTITEGALLAAENPLLDPYVADSHIGLMYREDWTPGGKPMKRDMTNPALAWIIKAAITLYKTVFRKGGPSNRVIRTEVYQATDGFKPEWMERKKDWNDLRCDITYPLTSKIKANIRLLGAVEAEIPMEKLFPSGREGATAVDAYFEFSATVAPLTGQLLDFNVHYVRDEERHRIKEQFIAAACFKEPSETQCADPLLGPDTYEPLSGTGKRPALQTLSKQSRNPKKLIHRPLPSVEVVTANGPQENTMSIAAALCKEPPFVFDESDISPAAIRALSDATLTVGDIPGFFPDGLQSKQGSTLPIG</sequence>
<dbReference type="InterPro" id="IPR043129">
    <property type="entry name" value="ATPase_NBD"/>
</dbReference>
<comment type="caution">
    <text evidence="1">The sequence shown here is derived from an EMBL/GenBank/DDBJ whole genome shotgun (WGS) entry which is preliminary data.</text>
</comment>
<dbReference type="AlphaFoldDB" id="A0A4S3J077"/>
<accession>A0A4S3J077</accession>
<organism evidence="1 2">
    <name type="scientific">Aspergillus tanneri</name>
    <dbReference type="NCBI Taxonomy" id="1220188"/>
    <lineage>
        <taxon>Eukaryota</taxon>
        <taxon>Fungi</taxon>
        <taxon>Dikarya</taxon>
        <taxon>Ascomycota</taxon>
        <taxon>Pezizomycotina</taxon>
        <taxon>Eurotiomycetes</taxon>
        <taxon>Eurotiomycetidae</taxon>
        <taxon>Eurotiales</taxon>
        <taxon>Aspergillaceae</taxon>
        <taxon>Aspergillus</taxon>
        <taxon>Aspergillus subgen. Circumdati</taxon>
    </lineage>
</organism>
<evidence type="ECO:0000313" key="1">
    <source>
        <dbReference type="EMBL" id="THC88100.1"/>
    </source>
</evidence>
<dbReference type="EMBL" id="SOSA01000938">
    <property type="protein sequence ID" value="THC88100.1"/>
    <property type="molecule type" value="Genomic_DNA"/>
</dbReference>
<dbReference type="Gene3D" id="3.30.420.40">
    <property type="match status" value="2"/>
</dbReference>
<dbReference type="PANTHER" id="PTHR42749:SF1">
    <property type="entry name" value="CELL SHAPE-DETERMINING PROTEIN MREB"/>
    <property type="match status" value="1"/>
</dbReference>
<dbReference type="PANTHER" id="PTHR42749">
    <property type="entry name" value="CELL SHAPE-DETERMINING PROTEIN MREB"/>
    <property type="match status" value="1"/>
</dbReference>
<reference evidence="1 2" key="1">
    <citation type="submission" date="2019-03" db="EMBL/GenBank/DDBJ databases">
        <title>The genome sequence of a newly discovered highly antifungal drug resistant Aspergillus species, Aspergillus tanneri NIH 1004.</title>
        <authorList>
            <person name="Mounaud S."/>
            <person name="Singh I."/>
            <person name="Joardar V."/>
            <person name="Pakala S."/>
            <person name="Pakala S."/>
            <person name="Venepally P."/>
            <person name="Hoover J."/>
            <person name="Nierman W."/>
            <person name="Chung J."/>
            <person name="Losada L."/>
        </authorList>
    </citation>
    <scope>NUCLEOTIDE SEQUENCE [LARGE SCALE GENOMIC DNA]</scope>
    <source>
        <strain evidence="1 2">NIH1004</strain>
    </source>
</reference>
<dbReference type="VEuPathDB" id="FungiDB:EYZ11_012453"/>
<gene>
    <name evidence="1" type="ORF">EYZ11_012453</name>
</gene>
<dbReference type="Gene3D" id="3.90.640.10">
    <property type="entry name" value="Actin, Chain A, domain 4"/>
    <property type="match status" value="1"/>
</dbReference>
<dbReference type="Proteomes" id="UP000308092">
    <property type="component" value="Unassembled WGS sequence"/>
</dbReference>
<proteinExistence type="predicted"/>
<keyword evidence="2" id="KW-1185">Reference proteome</keyword>
<dbReference type="CDD" id="cd10170">
    <property type="entry name" value="ASKHA_NBD_HSP70"/>
    <property type="match status" value="1"/>
</dbReference>
<protein>
    <submittedName>
        <fullName evidence="1">Uncharacterized protein</fullName>
    </submittedName>
</protein>
<dbReference type="SUPFAM" id="SSF53067">
    <property type="entry name" value="Actin-like ATPase domain"/>
    <property type="match status" value="1"/>
</dbReference>
<name>A0A4S3J077_9EURO</name>